<dbReference type="AlphaFoldDB" id="A0A4Y6UAU4"/>
<name>A0A4Y6UAU4_9PROT</name>
<protein>
    <recommendedName>
        <fullName evidence="3">Glycerophosphotransferase</fullName>
    </recommendedName>
</protein>
<sequence>MKSDTTQSFSRPAKPWRIAVLYIAEPYHCYHLAPLASALAARADCTVTEFVNFDACLPHIQRIRAKLRQPELPRAPLRRPMAARLLEATRLLDKQREAILRANVSTLEPYDAIVTTEYPAALLRQAGLRHPKLIYLTHGSGERRVGDEHLLKHFDLALVSGPKTVNYFLREGICKAGQIKDIGLPKFDLAGPHLQNAQLKTPARARAPQNILYNPHYKKKLSAWPRALKALHSAFMATRRDGQELLIAPHVKMFDESWGLLKRRFQKLASDHVHVDTGSVAALDMTNAAQADIYVGDVSSQFYEFLHTPKPCVFLNLNRLPWRDNPYFRNWTLGDVVEDPDAIMDAINAAPARHHLYKAQQEEMLQETFGPWPLLGASERGASTICTFLKATRQG</sequence>
<dbReference type="KEGG" id="swf:E3E12_04085"/>
<evidence type="ECO:0000313" key="1">
    <source>
        <dbReference type="EMBL" id="QDH13511.1"/>
    </source>
</evidence>
<reference evidence="1 2" key="1">
    <citation type="submission" date="2019-03" db="EMBL/GenBank/DDBJ databases">
        <title>The complete genome sequence of Swingsia_sp. F3b2 LMG30590(T).</title>
        <authorList>
            <person name="Chua K.-O."/>
            <person name="Chan K.-G."/>
            <person name="See-Too W.-S."/>
        </authorList>
    </citation>
    <scope>NUCLEOTIDE SEQUENCE [LARGE SCALE GENOMIC DNA]</scope>
    <source>
        <strain evidence="1 2">F3b2</strain>
    </source>
</reference>
<organism evidence="1 2">
    <name type="scientific">Formicincola oecophyllae</name>
    <dbReference type="NCBI Taxonomy" id="2558361"/>
    <lineage>
        <taxon>Bacteria</taxon>
        <taxon>Pseudomonadati</taxon>
        <taxon>Pseudomonadota</taxon>
        <taxon>Alphaproteobacteria</taxon>
        <taxon>Acetobacterales</taxon>
        <taxon>Acetobacteraceae</taxon>
        <taxon>Formicincola</taxon>
    </lineage>
</organism>
<keyword evidence="2" id="KW-1185">Reference proteome</keyword>
<accession>A0A4Y6UAU4</accession>
<evidence type="ECO:0008006" key="3">
    <source>
        <dbReference type="Google" id="ProtNLM"/>
    </source>
</evidence>
<dbReference type="EMBL" id="CP038231">
    <property type="protein sequence ID" value="QDH13511.1"/>
    <property type="molecule type" value="Genomic_DNA"/>
</dbReference>
<dbReference type="OrthoDB" id="8437129at2"/>
<evidence type="ECO:0000313" key="2">
    <source>
        <dbReference type="Proteomes" id="UP000318709"/>
    </source>
</evidence>
<dbReference type="Proteomes" id="UP000318709">
    <property type="component" value="Chromosome"/>
</dbReference>
<dbReference type="InterPro" id="IPR043148">
    <property type="entry name" value="TagF_C"/>
</dbReference>
<proteinExistence type="predicted"/>
<dbReference type="SUPFAM" id="SSF53756">
    <property type="entry name" value="UDP-Glycosyltransferase/glycogen phosphorylase"/>
    <property type="match status" value="1"/>
</dbReference>
<gene>
    <name evidence="1" type="ORF">E3E12_04085</name>
</gene>
<dbReference type="RefSeq" id="WP_141443218.1">
    <property type="nucleotide sequence ID" value="NZ_CP038231.1"/>
</dbReference>
<dbReference type="Gene3D" id="3.40.50.12580">
    <property type="match status" value="1"/>
</dbReference>